<comment type="similarity">
    <text evidence="1">Belongs to the RRP7 family.</text>
</comment>
<name>A0AAF3ESF5_9BILA</name>
<dbReference type="Pfam" id="PF12923">
    <property type="entry name" value="RRP7"/>
    <property type="match status" value="1"/>
</dbReference>
<evidence type="ECO:0000256" key="1">
    <source>
        <dbReference type="ARBA" id="ARBA00006110"/>
    </source>
</evidence>
<feature type="coiled-coil region" evidence="2">
    <location>
        <begin position="255"/>
        <end position="282"/>
    </location>
</feature>
<dbReference type="InterPro" id="IPR040446">
    <property type="entry name" value="RRP7"/>
</dbReference>
<dbReference type="GO" id="GO:0000028">
    <property type="term" value="P:ribosomal small subunit assembly"/>
    <property type="evidence" value="ECO:0007669"/>
    <property type="project" value="TreeGrafter"/>
</dbReference>
<feature type="domain" description="Ribosomal RNA-processing protein 7 C-terminal" evidence="3">
    <location>
        <begin position="169"/>
        <end position="287"/>
    </location>
</feature>
<reference evidence="5" key="1">
    <citation type="submission" date="2024-02" db="UniProtKB">
        <authorList>
            <consortium name="WormBaseParasite"/>
        </authorList>
    </citation>
    <scope>IDENTIFICATION</scope>
</reference>
<sequence length="288" mass="32863">MAKMSLKKDTTEIKKVKRQLKKKKNQPMNSNLFVEPKAEPCCDHLAVLKYTIFPKLVERQLILKRIAQEENSINIANVPSLLDLDTISAMVAHVAKAEPKETEILKTTAANGDLEQGHRILKMSFESPSIVTELLKKVNDFGVLCAADFGRPKLRGVYSELCEQYRDLFKPTEEMQKGVEEYVSQYDKQIAEERRLARLGHTQPDEEGWITVTKASRKKARAIKLKAGENTIIGSLKNQSKKKEPAVPFYSFQIKQSKLEKMEELQAKFEDDKKRIANAKANRKFNPT</sequence>
<organism evidence="4 5">
    <name type="scientific">Mesorhabditis belari</name>
    <dbReference type="NCBI Taxonomy" id="2138241"/>
    <lineage>
        <taxon>Eukaryota</taxon>
        <taxon>Metazoa</taxon>
        <taxon>Ecdysozoa</taxon>
        <taxon>Nematoda</taxon>
        <taxon>Chromadorea</taxon>
        <taxon>Rhabditida</taxon>
        <taxon>Rhabditina</taxon>
        <taxon>Rhabditomorpha</taxon>
        <taxon>Rhabditoidea</taxon>
        <taxon>Rhabditidae</taxon>
        <taxon>Mesorhabditinae</taxon>
        <taxon>Mesorhabditis</taxon>
    </lineage>
</organism>
<evidence type="ECO:0000259" key="3">
    <source>
        <dbReference type="Pfam" id="PF12923"/>
    </source>
</evidence>
<dbReference type="GO" id="GO:0034456">
    <property type="term" value="C:UTP-C complex"/>
    <property type="evidence" value="ECO:0007669"/>
    <property type="project" value="TreeGrafter"/>
</dbReference>
<dbReference type="PANTHER" id="PTHR13191:SF0">
    <property type="entry name" value="RIBOSOMAL RNA-PROCESSING PROTEIN 7 HOMOLOG A-RELATED"/>
    <property type="match status" value="1"/>
</dbReference>
<dbReference type="PANTHER" id="PTHR13191">
    <property type="entry name" value="RIBOSOMAL RNA PROCESSING PROTEIN 7-RELATED"/>
    <property type="match status" value="1"/>
</dbReference>
<dbReference type="Gene3D" id="6.10.250.1770">
    <property type="match status" value="1"/>
</dbReference>
<evidence type="ECO:0000313" key="4">
    <source>
        <dbReference type="Proteomes" id="UP000887575"/>
    </source>
</evidence>
<evidence type="ECO:0000313" key="5">
    <source>
        <dbReference type="WBParaSite" id="MBELARI_LOCUS17069"/>
    </source>
</evidence>
<evidence type="ECO:0000256" key="2">
    <source>
        <dbReference type="SAM" id="Coils"/>
    </source>
</evidence>
<proteinExistence type="inferred from homology"/>
<accession>A0AAF3ESF5</accession>
<dbReference type="GO" id="GO:0032545">
    <property type="term" value="C:CURI complex"/>
    <property type="evidence" value="ECO:0007669"/>
    <property type="project" value="TreeGrafter"/>
</dbReference>
<keyword evidence="4" id="KW-1185">Reference proteome</keyword>
<dbReference type="GO" id="GO:0006364">
    <property type="term" value="P:rRNA processing"/>
    <property type="evidence" value="ECO:0007669"/>
    <property type="project" value="TreeGrafter"/>
</dbReference>
<dbReference type="WBParaSite" id="MBELARI_LOCUS17069">
    <property type="protein sequence ID" value="MBELARI_LOCUS17069"/>
    <property type="gene ID" value="MBELARI_LOCUS17069"/>
</dbReference>
<dbReference type="AlphaFoldDB" id="A0AAF3ESF5"/>
<dbReference type="Proteomes" id="UP000887575">
    <property type="component" value="Unassembled WGS sequence"/>
</dbReference>
<protein>
    <submittedName>
        <fullName evidence="5">Ribosomal RNA-processing protein 7 C-terminal domain-containing protein</fullName>
    </submittedName>
</protein>
<dbReference type="InterPro" id="IPR024326">
    <property type="entry name" value="RRP7_C"/>
</dbReference>
<keyword evidence="2" id="KW-0175">Coiled coil</keyword>